<feature type="transmembrane region" description="Helical" evidence="1">
    <location>
        <begin position="248"/>
        <end position="274"/>
    </location>
</feature>
<proteinExistence type="predicted"/>
<dbReference type="Proteomes" id="UP000193409">
    <property type="component" value="Unassembled WGS sequence"/>
</dbReference>
<protein>
    <submittedName>
        <fullName evidence="2">Uncharacterized protein</fullName>
    </submittedName>
</protein>
<organism evidence="2 3">
    <name type="scientific">Pseudoruegeria aquimaris</name>
    <dbReference type="NCBI Taxonomy" id="393663"/>
    <lineage>
        <taxon>Bacteria</taxon>
        <taxon>Pseudomonadati</taxon>
        <taxon>Pseudomonadota</taxon>
        <taxon>Alphaproteobacteria</taxon>
        <taxon>Rhodobacterales</taxon>
        <taxon>Roseobacteraceae</taxon>
        <taxon>Pseudoruegeria</taxon>
    </lineage>
</organism>
<evidence type="ECO:0000256" key="1">
    <source>
        <dbReference type="SAM" id="Phobius"/>
    </source>
</evidence>
<dbReference type="EMBL" id="FWFQ01000015">
    <property type="protein sequence ID" value="SLN45252.1"/>
    <property type="molecule type" value="Genomic_DNA"/>
</dbReference>
<feature type="transmembrane region" description="Helical" evidence="1">
    <location>
        <begin position="15"/>
        <end position="34"/>
    </location>
</feature>
<feature type="transmembrane region" description="Helical" evidence="1">
    <location>
        <begin position="158"/>
        <end position="180"/>
    </location>
</feature>
<dbReference type="AlphaFoldDB" id="A0A1Y5SUB2"/>
<name>A0A1Y5SUB2_9RHOB</name>
<evidence type="ECO:0000313" key="3">
    <source>
        <dbReference type="Proteomes" id="UP000193409"/>
    </source>
</evidence>
<evidence type="ECO:0000313" key="2">
    <source>
        <dbReference type="EMBL" id="SLN45252.1"/>
    </source>
</evidence>
<reference evidence="2 3" key="1">
    <citation type="submission" date="2017-03" db="EMBL/GenBank/DDBJ databases">
        <authorList>
            <person name="Afonso C.L."/>
            <person name="Miller P.J."/>
            <person name="Scott M.A."/>
            <person name="Spackman E."/>
            <person name="Goraichik I."/>
            <person name="Dimitrov K.M."/>
            <person name="Suarez D.L."/>
            <person name="Swayne D.E."/>
        </authorList>
    </citation>
    <scope>NUCLEOTIDE SEQUENCE [LARGE SCALE GENOMIC DNA]</scope>
    <source>
        <strain evidence="2 3">CECT 7680</strain>
    </source>
</reference>
<feature type="transmembrane region" description="Helical" evidence="1">
    <location>
        <begin position="104"/>
        <end position="137"/>
    </location>
</feature>
<gene>
    <name evidence="2" type="ORF">PSA7680_02309</name>
</gene>
<sequence length="278" mass="29710">MTQPSDTPAPAHRKLRWPVLLAFLALALLGSTFYKGNPLTRQAESYATSVATASAGIYVSLRTLNAFLSTAQEIQVEGSALVVSGSGQPLRWLEPVDDTIERIAGMVFLVMVATGVISVAVGPIGAVGWGLVGLAVAGEILRRITRHTRPASVVEQTLLRYGLLLALALPLAYLLAGLIADWMTADVWAEHSAVVARITAAVPETQGAGPEAAEGWLQSLRDAGDALDRYQHLAEGVYENADELIRSYLMIFSVFLFKLLILPALILLGIVAAARRGR</sequence>
<keyword evidence="1" id="KW-1133">Transmembrane helix</keyword>
<keyword evidence="3" id="KW-1185">Reference proteome</keyword>
<accession>A0A1Y5SUB2</accession>
<feature type="transmembrane region" description="Helical" evidence="1">
    <location>
        <begin position="46"/>
        <end position="64"/>
    </location>
</feature>
<keyword evidence="1" id="KW-0812">Transmembrane</keyword>
<dbReference type="OrthoDB" id="7841833at2"/>
<keyword evidence="1" id="KW-0472">Membrane</keyword>
<dbReference type="RefSeq" id="WP_085868863.1">
    <property type="nucleotide sequence ID" value="NZ_FWFQ01000015.1"/>
</dbReference>